<protein>
    <submittedName>
        <fullName evidence="4">Plasma kallikrein-like</fullName>
    </submittedName>
</protein>
<dbReference type="GO" id="GO:0004252">
    <property type="term" value="F:serine-type endopeptidase activity"/>
    <property type="evidence" value="ECO:0007669"/>
    <property type="project" value="InterPro"/>
</dbReference>
<evidence type="ECO:0000313" key="4">
    <source>
        <dbReference type="RefSeq" id="XP_017017450.2"/>
    </source>
</evidence>
<dbReference type="AlphaFoldDB" id="A0A6P4HPG6"/>
<dbReference type="PANTHER" id="PTHR24260">
    <property type="match status" value="1"/>
</dbReference>
<dbReference type="Gene3D" id="2.40.10.10">
    <property type="entry name" value="Trypsin-like serine proteases"/>
    <property type="match status" value="1"/>
</dbReference>
<evidence type="ECO:0000256" key="1">
    <source>
        <dbReference type="SAM" id="SignalP"/>
    </source>
</evidence>
<dbReference type="Pfam" id="PF00089">
    <property type="entry name" value="Trypsin"/>
    <property type="match status" value="1"/>
</dbReference>
<dbReference type="PANTHER" id="PTHR24260:SF136">
    <property type="entry name" value="GH08193P-RELATED"/>
    <property type="match status" value="1"/>
</dbReference>
<proteinExistence type="predicted"/>
<keyword evidence="3" id="KW-1185">Reference proteome</keyword>
<keyword evidence="1" id="KW-0732">Signal</keyword>
<feature type="signal peptide" evidence="1">
    <location>
        <begin position="1"/>
        <end position="19"/>
    </location>
</feature>
<evidence type="ECO:0000259" key="2">
    <source>
        <dbReference type="PROSITE" id="PS50240"/>
    </source>
</evidence>
<reference evidence="4" key="1">
    <citation type="submission" date="2025-08" db="UniProtKB">
        <authorList>
            <consortium name="RefSeq"/>
        </authorList>
    </citation>
    <scope>IDENTIFICATION</scope>
    <source>
        <strain evidence="4">14028-0561.14</strain>
        <tissue evidence="4">Whole fly</tissue>
    </source>
</reference>
<dbReference type="InterPro" id="IPR001254">
    <property type="entry name" value="Trypsin_dom"/>
</dbReference>
<name>A0A6P4HPG6_DROKI</name>
<dbReference type="InterPro" id="IPR009003">
    <property type="entry name" value="Peptidase_S1_PA"/>
</dbReference>
<dbReference type="Proteomes" id="UP001652661">
    <property type="component" value="Chromosome 3R"/>
</dbReference>
<sequence>MLSPRTLAILVALSSIAQGYFHSESSALECLDIESLNGLETEQLSWLGRIRYTRSSGGVWYPCSGVAITPHHVLAPAHCVMFQEKRDIFSFLVDKKLHAVSQVFIHPEYRLESSTHDVAVLKLNHSLSSCLALSEVEGFESLIGQRLDVVSSAEKHPKNVHAQAKVTGQSYCQRKFKDFKISENEVCAHLLHRNNEFLNGAALLGVKWLSGTESWRLLGISTHGPYERNNQVPDLYTLVAPYAKWIKNITKMY</sequence>
<dbReference type="GeneID" id="108071272"/>
<accession>A0A6P4HPG6</accession>
<evidence type="ECO:0000313" key="3">
    <source>
        <dbReference type="Proteomes" id="UP001652661"/>
    </source>
</evidence>
<feature type="domain" description="Peptidase S1" evidence="2">
    <location>
        <begin position="35"/>
        <end position="251"/>
    </location>
</feature>
<gene>
    <name evidence="4" type="primary">LOC108071272</name>
</gene>
<dbReference type="SUPFAM" id="SSF50494">
    <property type="entry name" value="Trypsin-like serine proteases"/>
    <property type="match status" value="1"/>
</dbReference>
<dbReference type="InterPro" id="IPR043504">
    <property type="entry name" value="Peptidase_S1_PA_chymotrypsin"/>
</dbReference>
<dbReference type="SMART" id="SM00020">
    <property type="entry name" value="Tryp_SPc"/>
    <property type="match status" value="1"/>
</dbReference>
<dbReference type="InterPro" id="IPR051333">
    <property type="entry name" value="CLIP_Serine_Protease"/>
</dbReference>
<dbReference type="GO" id="GO:0006508">
    <property type="term" value="P:proteolysis"/>
    <property type="evidence" value="ECO:0007669"/>
    <property type="project" value="InterPro"/>
</dbReference>
<dbReference type="RefSeq" id="XP_017017450.2">
    <property type="nucleotide sequence ID" value="XM_017161961.2"/>
</dbReference>
<feature type="chain" id="PRO_5047045672" evidence="1">
    <location>
        <begin position="20"/>
        <end position="253"/>
    </location>
</feature>
<dbReference type="OrthoDB" id="7954821at2759"/>
<dbReference type="PROSITE" id="PS50240">
    <property type="entry name" value="TRYPSIN_DOM"/>
    <property type="match status" value="1"/>
</dbReference>
<organism evidence="3 4">
    <name type="scientific">Drosophila kikkawai</name>
    <name type="common">Fruit fly</name>
    <dbReference type="NCBI Taxonomy" id="30033"/>
    <lineage>
        <taxon>Eukaryota</taxon>
        <taxon>Metazoa</taxon>
        <taxon>Ecdysozoa</taxon>
        <taxon>Arthropoda</taxon>
        <taxon>Hexapoda</taxon>
        <taxon>Insecta</taxon>
        <taxon>Pterygota</taxon>
        <taxon>Neoptera</taxon>
        <taxon>Endopterygota</taxon>
        <taxon>Diptera</taxon>
        <taxon>Brachycera</taxon>
        <taxon>Muscomorpha</taxon>
        <taxon>Ephydroidea</taxon>
        <taxon>Drosophilidae</taxon>
        <taxon>Drosophila</taxon>
        <taxon>Sophophora</taxon>
    </lineage>
</organism>